<sequence>MEGRNCGSHFKDPKWREAYLEEVMKQEQSEKYRGPVPGEGITYPVENWFDFQVIDNNKKPLKLHTYKYPAEGKRVAVFVIFHGLNSHVGRSAHIAKTLSQSGIESVGFDYRGFGKSEGPRGVNSSHQTLIEDVEKFLKHVEEVYKGEKIFIGGQSWGGQICYTLTLNNPNRFAGVIMYAPAIKDNKKNSPFGKMIACAIGALFPSMQTIEQKHGFANKNPAVSESFPKDPYSYTDKIIPGTVRNVINQQEVLSTTYKQYKAPFLIFTAGVDKLVDPLLGYDLMDESPSLDKTHVFYENCWHNMWGEVEIYSAIEKTKDWILKRI</sequence>
<dbReference type="OMA" id="FVIPENM"/>
<dbReference type="STRING" id="312017.I7MIB6"/>
<dbReference type="InterPro" id="IPR029058">
    <property type="entry name" value="AB_hydrolase_fold"/>
</dbReference>
<evidence type="ECO:0000259" key="1">
    <source>
        <dbReference type="Pfam" id="PF12146"/>
    </source>
</evidence>
<protein>
    <submittedName>
        <fullName evidence="2">Alpha/beta fold hydrolase</fullName>
    </submittedName>
</protein>
<dbReference type="InterPro" id="IPR051044">
    <property type="entry name" value="MAG_DAG_Lipase"/>
</dbReference>
<dbReference type="GO" id="GO:0016787">
    <property type="term" value="F:hydrolase activity"/>
    <property type="evidence" value="ECO:0007669"/>
    <property type="project" value="UniProtKB-KW"/>
</dbReference>
<dbReference type="HOGENOM" id="CLU_026209_7_2_1"/>
<dbReference type="FunCoup" id="I7MIB6">
    <property type="interactions" value="9"/>
</dbReference>
<dbReference type="Proteomes" id="UP000009168">
    <property type="component" value="Unassembled WGS sequence"/>
</dbReference>
<dbReference type="Gene3D" id="3.40.50.1820">
    <property type="entry name" value="alpha/beta hydrolase"/>
    <property type="match status" value="1"/>
</dbReference>
<dbReference type="PANTHER" id="PTHR11614">
    <property type="entry name" value="PHOSPHOLIPASE-RELATED"/>
    <property type="match status" value="1"/>
</dbReference>
<keyword evidence="3" id="KW-1185">Reference proteome</keyword>
<dbReference type="InterPro" id="IPR022742">
    <property type="entry name" value="Hydrolase_4"/>
</dbReference>
<dbReference type="ESTHER" id="tetts-q248y7">
    <property type="family name" value="Monoglyceridelipase_lysophospholip"/>
</dbReference>
<dbReference type="RefSeq" id="XP_001024503.1">
    <property type="nucleotide sequence ID" value="XM_001024503.3"/>
</dbReference>
<proteinExistence type="predicted"/>
<dbReference type="OrthoDB" id="283398at2759"/>
<dbReference type="eggNOG" id="KOG1455">
    <property type="taxonomic scope" value="Eukaryota"/>
</dbReference>
<accession>I7MIB6</accession>
<dbReference type="Pfam" id="PF12146">
    <property type="entry name" value="Hydrolase_4"/>
    <property type="match status" value="1"/>
</dbReference>
<feature type="domain" description="Serine aminopeptidase S33" evidence="1">
    <location>
        <begin position="74"/>
        <end position="307"/>
    </location>
</feature>
<dbReference type="InParanoid" id="I7MIB6"/>
<reference evidence="3" key="1">
    <citation type="journal article" date="2006" name="PLoS Biol.">
        <title>Macronuclear genome sequence of the ciliate Tetrahymena thermophila, a model eukaryote.</title>
        <authorList>
            <person name="Eisen J.A."/>
            <person name="Coyne R.S."/>
            <person name="Wu M."/>
            <person name="Wu D."/>
            <person name="Thiagarajan M."/>
            <person name="Wortman J.R."/>
            <person name="Badger J.H."/>
            <person name="Ren Q."/>
            <person name="Amedeo P."/>
            <person name="Jones K.M."/>
            <person name="Tallon L.J."/>
            <person name="Delcher A.L."/>
            <person name="Salzberg S.L."/>
            <person name="Silva J.C."/>
            <person name="Haas B.J."/>
            <person name="Majoros W.H."/>
            <person name="Farzad M."/>
            <person name="Carlton J.M."/>
            <person name="Smith R.K. Jr."/>
            <person name="Garg J."/>
            <person name="Pearlman R.E."/>
            <person name="Karrer K.M."/>
            <person name="Sun L."/>
            <person name="Manning G."/>
            <person name="Elde N.C."/>
            <person name="Turkewitz A.P."/>
            <person name="Asai D.J."/>
            <person name="Wilkes D.E."/>
            <person name="Wang Y."/>
            <person name="Cai H."/>
            <person name="Collins K."/>
            <person name="Stewart B.A."/>
            <person name="Lee S.R."/>
            <person name="Wilamowska K."/>
            <person name="Weinberg Z."/>
            <person name="Ruzzo W.L."/>
            <person name="Wloga D."/>
            <person name="Gaertig J."/>
            <person name="Frankel J."/>
            <person name="Tsao C.-C."/>
            <person name="Gorovsky M.A."/>
            <person name="Keeling P.J."/>
            <person name="Waller R.F."/>
            <person name="Patron N.J."/>
            <person name="Cherry J.M."/>
            <person name="Stover N.A."/>
            <person name="Krieger C.J."/>
            <person name="del Toro C."/>
            <person name="Ryder H.F."/>
            <person name="Williamson S.C."/>
            <person name="Barbeau R.A."/>
            <person name="Hamilton E.P."/>
            <person name="Orias E."/>
        </authorList>
    </citation>
    <scope>NUCLEOTIDE SEQUENCE [LARGE SCALE GENOMIC DNA]</scope>
    <source>
        <strain evidence="3">SB210</strain>
    </source>
</reference>
<dbReference type="GeneID" id="7837058"/>
<gene>
    <name evidence="2" type="ORF">TTHERM_00299760</name>
</gene>
<dbReference type="SUPFAM" id="SSF53474">
    <property type="entry name" value="alpha/beta-Hydrolases"/>
    <property type="match status" value="1"/>
</dbReference>
<dbReference type="AlphaFoldDB" id="I7MIB6"/>
<organism evidence="2 3">
    <name type="scientific">Tetrahymena thermophila (strain SB210)</name>
    <dbReference type="NCBI Taxonomy" id="312017"/>
    <lineage>
        <taxon>Eukaryota</taxon>
        <taxon>Sar</taxon>
        <taxon>Alveolata</taxon>
        <taxon>Ciliophora</taxon>
        <taxon>Intramacronucleata</taxon>
        <taxon>Oligohymenophorea</taxon>
        <taxon>Hymenostomatida</taxon>
        <taxon>Tetrahymenina</taxon>
        <taxon>Tetrahymenidae</taxon>
        <taxon>Tetrahymena</taxon>
    </lineage>
</organism>
<keyword evidence="2" id="KW-0378">Hydrolase</keyword>
<name>I7MIB6_TETTS</name>
<dbReference type="KEGG" id="tet:TTHERM_00299760"/>
<evidence type="ECO:0000313" key="3">
    <source>
        <dbReference type="Proteomes" id="UP000009168"/>
    </source>
</evidence>
<dbReference type="EMBL" id="GG662449">
    <property type="protein sequence ID" value="EAS04258.1"/>
    <property type="molecule type" value="Genomic_DNA"/>
</dbReference>
<evidence type="ECO:0000313" key="2">
    <source>
        <dbReference type="EMBL" id="EAS04258.1"/>
    </source>
</evidence>